<reference evidence="7" key="1">
    <citation type="submission" date="2015-02" db="EMBL/GenBank/DDBJ databases">
        <title>A transcriptome of Wollemia nobilis - a relic of Gondwana.</title>
        <authorList>
            <person name="Chia J.Y."/>
            <person name="Leong Y.S."/>
            <person name="Abdul Karim S."/>
            <person name="Wan Azmi N."/>
            <person name="Hercus R."/>
            <person name="Croft L."/>
        </authorList>
    </citation>
    <scope>NUCLEOTIDE SEQUENCE</scope>
    <source>
        <strain evidence="7">MaeBrown</strain>
        <tissue evidence="7">Leaf</tissue>
    </source>
</reference>
<dbReference type="GO" id="GO:0008168">
    <property type="term" value="F:methyltransferase activity"/>
    <property type="evidence" value="ECO:0007669"/>
    <property type="project" value="UniProtKB-UniRule"/>
</dbReference>
<dbReference type="GO" id="GO:0005768">
    <property type="term" value="C:endosome"/>
    <property type="evidence" value="ECO:0007669"/>
    <property type="project" value="TreeGrafter"/>
</dbReference>
<evidence type="ECO:0000256" key="1">
    <source>
        <dbReference type="ARBA" id="ARBA00004606"/>
    </source>
</evidence>
<dbReference type="Pfam" id="PF03141">
    <property type="entry name" value="Methyltransf_29"/>
    <property type="match status" value="1"/>
</dbReference>
<evidence type="ECO:0000256" key="4">
    <source>
        <dbReference type="ARBA" id="ARBA00022968"/>
    </source>
</evidence>
<accession>A0A0C9S7N7</accession>
<comment type="similarity">
    <text evidence="2 6">Belongs to the methyltransferase superfamily.</text>
</comment>
<organism evidence="7">
    <name type="scientific">Wollemia nobilis</name>
    <dbReference type="NCBI Taxonomy" id="56998"/>
    <lineage>
        <taxon>Eukaryota</taxon>
        <taxon>Viridiplantae</taxon>
        <taxon>Streptophyta</taxon>
        <taxon>Embryophyta</taxon>
        <taxon>Tracheophyta</taxon>
        <taxon>Spermatophyta</taxon>
        <taxon>Pinopsida</taxon>
        <taxon>Pinidae</taxon>
        <taxon>Conifers II</taxon>
        <taxon>Araucariales</taxon>
        <taxon>Araucariaceae</taxon>
        <taxon>Wollemia</taxon>
    </lineage>
</organism>
<dbReference type="PANTHER" id="PTHR10108:SF1144">
    <property type="entry name" value="METHYLTRANSFERASE PMT10-RELATED"/>
    <property type="match status" value="1"/>
</dbReference>
<dbReference type="InterPro" id="IPR029063">
    <property type="entry name" value="SAM-dependent_MTases_sf"/>
</dbReference>
<keyword evidence="3 6" id="KW-0489">Methyltransferase</keyword>
<keyword evidence="4 6" id="KW-0812">Transmembrane</keyword>
<keyword evidence="4 6" id="KW-0735">Signal-anchor</keyword>
<dbReference type="GO" id="GO:0005802">
    <property type="term" value="C:trans-Golgi network"/>
    <property type="evidence" value="ECO:0007669"/>
    <property type="project" value="TreeGrafter"/>
</dbReference>
<name>A0A0C9S7N7_9CONI</name>
<keyword evidence="6" id="KW-0325">Glycoprotein</keyword>
<dbReference type="EMBL" id="GCHU01007975">
    <property type="protein sequence ID" value="JAG88422.1"/>
    <property type="molecule type" value="Transcribed_RNA"/>
</dbReference>
<dbReference type="InterPro" id="IPR004159">
    <property type="entry name" value="Put_SAM_MeTrfase"/>
</dbReference>
<dbReference type="GO" id="GO:0032259">
    <property type="term" value="P:methylation"/>
    <property type="evidence" value="ECO:0007669"/>
    <property type="project" value="UniProtKB-KW"/>
</dbReference>
<evidence type="ECO:0000256" key="6">
    <source>
        <dbReference type="RuleBase" id="RU366043"/>
    </source>
</evidence>
<dbReference type="AlphaFoldDB" id="A0A0C9S7N7"/>
<evidence type="ECO:0000313" key="7">
    <source>
        <dbReference type="EMBL" id="JAG88422.1"/>
    </source>
</evidence>
<dbReference type="GO" id="GO:0016020">
    <property type="term" value="C:membrane"/>
    <property type="evidence" value="ECO:0007669"/>
    <property type="project" value="UniProtKB-SubCell"/>
</dbReference>
<protein>
    <recommendedName>
        <fullName evidence="6">Methyltransferase</fullName>
        <ecNumber evidence="6">2.1.1.-</ecNumber>
    </recommendedName>
</protein>
<comment type="subcellular location">
    <subcellularLocation>
        <location evidence="5">Endomembrane system</location>
        <topology evidence="5">Single-pass membrane protein</topology>
    </subcellularLocation>
    <subcellularLocation>
        <location evidence="1 6">Membrane</location>
        <topology evidence="1 6">Single-pass type II membrane protein</topology>
    </subcellularLocation>
</comment>
<evidence type="ECO:0000256" key="2">
    <source>
        <dbReference type="ARBA" id="ARBA00008361"/>
    </source>
</evidence>
<sequence>MEDLATRLCWKLVNKEGYIAIWQKPLNNTCYVSRDEGIQPPLCDANDDPDDVWYVPLKACITQLPENGFGRNLTKWPERLHISPDRLEVAPVDAYVAKKELFVAEQNYNRFLVESYWHGLGWKRQHFRNVMDMRAGFGGFATALVDLRVDCWVMNVVPVSGPNTLPVIYDRGLIGVVHDWCEPFDTYPRTYDLLYASGLYSIEEKRCNITDILLEMDRIMRPGAHAYIRDTRAVIAKIEVVAKAIGWTTRTFDTEEGPYASRKILGCEKMLSHS</sequence>
<dbReference type="PANTHER" id="PTHR10108">
    <property type="entry name" value="SAM-DEPENDENT METHYLTRANSFERASE"/>
    <property type="match status" value="1"/>
</dbReference>
<proteinExistence type="inferred from homology"/>
<evidence type="ECO:0000256" key="5">
    <source>
        <dbReference type="ARBA" id="ARBA00037847"/>
    </source>
</evidence>
<keyword evidence="6" id="KW-0808">Transferase</keyword>
<dbReference type="EC" id="2.1.1.-" evidence="6"/>
<evidence type="ECO:0000256" key="3">
    <source>
        <dbReference type="ARBA" id="ARBA00022603"/>
    </source>
</evidence>
<dbReference type="SUPFAM" id="SSF53335">
    <property type="entry name" value="S-adenosyl-L-methionine-dependent methyltransferases"/>
    <property type="match status" value="1"/>
</dbReference>